<sequence>MPSTKQRLSIHGERRGHQLEGDDKNITLSSLLVLQPIAGFSMLTDTYYWPGADGDRKLSRMLWCMATIKLEPSNQNLKTAKDIKSGKEQQR</sequence>
<accession>A0AA88DGY7</accession>
<dbReference type="EMBL" id="BTGU01000009">
    <property type="protein sequence ID" value="GMN39024.1"/>
    <property type="molecule type" value="Genomic_DNA"/>
</dbReference>
<evidence type="ECO:0000313" key="3">
    <source>
        <dbReference type="Proteomes" id="UP001187192"/>
    </source>
</evidence>
<dbReference type="AlphaFoldDB" id="A0AA88DGY7"/>
<feature type="region of interest" description="Disordered" evidence="1">
    <location>
        <begin position="1"/>
        <end position="21"/>
    </location>
</feature>
<dbReference type="Gramene" id="FCD_00005119-RA">
    <property type="protein sequence ID" value="FCD_00005119-RA:cds"/>
    <property type="gene ID" value="FCD_00005119"/>
</dbReference>
<evidence type="ECO:0000313" key="2">
    <source>
        <dbReference type="EMBL" id="GMN39024.1"/>
    </source>
</evidence>
<dbReference type="Proteomes" id="UP001187192">
    <property type="component" value="Unassembled WGS sequence"/>
</dbReference>
<organism evidence="2 3">
    <name type="scientific">Ficus carica</name>
    <name type="common">Common fig</name>
    <dbReference type="NCBI Taxonomy" id="3494"/>
    <lineage>
        <taxon>Eukaryota</taxon>
        <taxon>Viridiplantae</taxon>
        <taxon>Streptophyta</taxon>
        <taxon>Embryophyta</taxon>
        <taxon>Tracheophyta</taxon>
        <taxon>Spermatophyta</taxon>
        <taxon>Magnoliopsida</taxon>
        <taxon>eudicotyledons</taxon>
        <taxon>Gunneridae</taxon>
        <taxon>Pentapetalae</taxon>
        <taxon>rosids</taxon>
        <taxon>fabids</taxon>
        <taxon>Rosales</taxon>
        <taxon>Moraceae</taxon>
        <taxon>Ficeae</taxon>
        <taxon>Ficus</taxon>
    </lineage>
</organism>
<name>A0AA88DGY7_FICCA</name>
<feature type="compositionally biased region" description="Basic and acidic residues" evidence="1">
    <location>
        <begin position="10"/>
        <end position="21"/>
    </location>
</feature>
<comment type="caution">
    <text evidence="2">The sequence shown here is derived from an EMBL/GenBank/DDBJ whole genome shotgun (WGS) entry which is preliminary data.</text>
</comment>
<keyword evidence="3" id="KW-1185">Reference proteome</keyword>
<reference evidence="2" key="1">
    <citation type="submission" date="2023-07" db="EMBL/GenBank/DDBJ databases">
        <title>draft genome sequence of fig (Ficus carica).</title>
        <authorList>
            <person name="Takahashi T."/>
            <person name="Nishimura K."/>
        </authorList>
    </citation>
    <scope>NUCLEOTIDE SEQUENCE</scope>
</reference>
<gene>
    <name evidence="2" type="ORF">TIFTF001_008265</name>
</gene>
<evidence type="ECO:0000256" key="1">
    <source>
        <dbReference type="SAM" id="MobiDB-lite"/>
    </source>
</evidence>
<proteinExistence type="predicted"/>
<protein>
    <submittedName>
        <fullName evidence="2">Uncharacterized protein</fullName>
    </submittedName>
</protein>